<feature type="non-terminal residue" evidence="1">
    <location>
        <position position="1"/>
    </location>
</feature>
<dbReference type="AlphaFoldDB" id="A0A2W2EG06"/>
<dbReference type="EMBL" id="POUA01000934">
    <property type="protein sequence ID" value="PZG12550.1"/>
    <property type="molecule type" value="Genomic_DNA"/>
</dbReference>
<dbReference type="Pfam" id="PF09586">
    <property type="entry name" value="YfhO"/>
    <property type="match status" value="1"/>
</dbReference>
<dbReference type="Proteomes" id="UP000248544">
    <property type="component" value="Unassembled WGS sequence"/>
</dbReference>
<keyword evidence="2" id="KW-1185">Reference proteome</keyword>
<comment type="caution">
    <text evidence="1">The sequence shown here is derived from an EMBL/GenBank/DDBJ whole genome shotgun (WGS) entry which is preliminary data.</text>
</comment>
<organism evidence="1 2">
    <name type="scientific">Spongiactinospora gelatinilytica</name>
    <dbReference type="NCBI Taxonomy" id="2666298"/>
    <lineage>
        <taxon>Bacteria</taxon>
        <taxon>Bacillati</taxon>
        <taxon>Actinomycetota</taxon>
        <taxon>Actinomycetes</taxon>
        <taxon>Streptosporangiales</taxon>
        <taxon>Streptosporangiaceae</taxon>
        <taxon>Spongiactinospora</taxon>
    </lineage>
</organism>
<reference evidence="1 2" key="1">
    <citation type="submission" date="2018-01" db="EMBL/GenBank/DDBJ databases">
        <title>Draft genome sequence of Sphaerisporangium sp. 7K107.</title>
        <authorList>
            <person name="Sahin N."/>
            <person name="Saygin H."/>
            <person name="Ay H."/>
        </authorList>
    </citation>
    <scope>NUCLEOTIDE SEQUENCE [LARGE SCALE GENOMIC DNA]</scope>
    <source>
        <strain evidence="1 2">7K107</strain>
    </source>
</reference>
<name>A0A2W2EG06_9ACTN</name>
<proteinExistence type="predicted"/>
<evidence type="ECO:0000313" key="2">
    <source>
        <dbReference type="Proteomes" id="UP000248544"/>
    </source>
</evidence>
<protein>
    <submittedName>
        <fullName evidence="1">Uncharacterized protein</fullName>
    </submittedName>
</protein>
<dbReference type="InterPro" id="IPR018580">
    <property type="entry name" value="Uncharacterised_YfhO"/>
</dbReference>
<accession>A0A2W2EG06</accession>
<dbReference type="PANTHER" id="PTHR38454:SF1">
    <property type="entry name" value="INTEGRAL MEMBRANE PROTEIN"/>
    <property type="match status" value="1"/>
</dbReference>
<dbReference type="PANTHER" id="PTHR38454">
    <property type="entry name" value="INTEGRAL MEMBRANE PROTEIN-RELATED"/>
    <property type="match status" value="1"/>
</dbReference>
<feature type="non-terminal residue" evidence="1">
    <location>
        <position position="131"/>
    </location>
</feature>
<evidence type="ECO:0000313" key="1">
    <source>
        <dbReference type="EMBL" id="PZG12550.1"/>
    </source>
</evidence>
<sequence length="131" mass="14546">VLSIADQMKGKKVRIQIVLKKQSLLLSDFSVAELHYGTFKQDYQAAKTNSLTQVKNAGNVVTGNLNVNSDKPYLFTSIPYSSGWHIKIDGKTIPTSKVGNYFLGSNVKLTSGKHQIKFTYIPPFFMLGMSI</sequence>
<gene>
    <name evidence="1" type="ORF">C1I98_40060</name>
</gene>